<reference evidence="1" key="1">
    <citation type="submission" date="2020-03" db="EMBL/GenBank/DDBJ databases">
        <title>Castanea mollissima Vanexum genome sequencing.</title>
        <authorList>
            <person name="Staton M."/>
        </authorList>
    </citation>
    <scope>NUCLEOTIDE SEQUENCE</scope>
    <source>
        <tissue evidence="1">Leaf</tissue>
    </source>
</reference>
<comment type="caution">
    <text evidence="1">The sequence shown here is derived from an EMBL/GenBank/DDBJ whole genome shotgun (WGS) entry which is preliminary data.</text>
</comment>
<proteinExistence type="predicted"/>
<organism evidence="1 2">
    <name type="scientific">Castanea mollissima</name>
    <name type="common">Chinese chestnut</name>
    <dbReference type="NCBI Taxonomy" id="60419"/>
    <lineage>
        <taxon>Eukaryota</taxon>
        <taxon>Viridiplantae</taxon>
        <taxon>Streptophyta</taxon>
        <taxon>Embryophyta</taxon>
        <taxon>Tracheophyta</taxon>
        <taxon>Spermatophyta</taxon>
        <taxon>Magnoliopsida</taxon>
        <taxon>eudicotyledons</taxon>
        <taxon>Gunneridae</taxon>
        <taxon>Pentapetalae</taxon>
        <taxon>rosids</taxon>
        <taxon>fabids</taxon>
        <taxon>Fagales</taxon>
        <taxon>Fagaceae</taxon>
        <taxon>Castanea</taxon>
    </lineage>
</organism>
<keyword evidence="2" id="KW-1185">Reference proteome</keyword>
<name>A0A8J4R2V1_9ROSI</name>
<dbReference type="AlphaFoldDB" id="A0A8J4R2V1"/>
<accession>A0A8J4R2V1</accession>
<protein>
    <submittedName>
        <fullName evidence="1">Uncharacterized protein</fullName>
    </submittedName>
</protein>
<evidence type="ECO:0000313" key="1">
    <source>
        <dbReference type="EMBL" id="KAF3964686.1"/>
    </source>
</evidence>
<sequence>MHRTGVGTCFALRTPASAHSVGASVGTVSSAPVGWVGSGIHLLTPNYLCAVNVRLHASQPPSSIGIVSLITPFSVRRIVRLLTSPTQGKRASQWHQLKPISNFNCYWRIALWGCLKTVVYGRGSIQMDIGFQSKWTRQIFCCYCLLWHIRFFS</sequence>
<dbReference type="Proteomes" id="UP000737018">
    <property type="component" value="Unassembled WGS sequence"/>
</dbReference>
<dbReference type="EMBL" id="JRKL02001328">
    <property type="protein sequence ID" value="KAF3964686.1"/>
    <property type="molecule type" value="Genomic_DNA"/>
</dbReference>
<evidence type="ECO:0000313" key="2">
    <source>
        <dbReference type="Proteomes" id="UP000737018"/>
    </source>
</evidence>
<gene>
    <name evidence="1" type="ORF">CMV_011062</name>
</gene>